<feature type="binding site" evidence="7">
    <location>
        <begin position="21"/>
        <end position="25"/>
    </location>
    <ligand>
        <name>L-glutamate</name>
        <dbReference type="ChEBI" id="CHEBI:29985"/>
    </ligand>
</feature>
<feature type="compositionally biased region" description="Polar residues" evidence="9">
    <location>
        <begin position="1"/>
        <end position="11"/>
    </location>
</feature>
<feature type="domain" description="Glutamyl/glutaminyl-tRNA synthetase class Ib catalytic" evidence="10">
    <location>
        <begin position="21"/>
        <end position="291"/>
    </location>
</feature>
<dbReference type="InterPro" id="IPR049940">
    <property type="entry name" value="GluQ/Sye"/>
</dbReference>
<feature type="binding site" evidence="7">
    <location>
        <position position="132"/>
    </location>
    <ligand>
        <name>Zn(2+)</name>
        <dbReference type="ChEBI" id="CHEBI:29105"/>
    </ligand>
</feature>
<keyword evidence="5 7" id="KW-0067">ATP-binding</keyword>
<organism evidence="11 12">
    <name type="scientific">Nocardia gamkensis</name>
    <dbReference type="NCBI Taxonomy" id="352869"/>
    <lineage>
        <taxon>Bacteria</taxon>
        <taxon>Bacillati</taxon>
        <taxon>Actinomycetota</taxon>
        <taxon>Actinomycetes</taxon>
        <taxon>Mycobacteriales</taxon>
        <taxon>Nocardiaceae</taxon>
        <taxon>Nocardia</taxon>
    </lineage>
</organism>
<evidence type="ECO:0000313" key="11">
    <source>
        <dbReference type="EMBL" id="NKY29585.1"/>
    </source>
</evidence>
<evidence type="ECO:0000256" key="5">
    <source>
        <dbReference type="ARBA" id="ARBA00022840"/>
    </source>
</evidence>
<evidence type="ECO:0000256" key="9">
    <source>
        <dbReference type="SAM" id="MobiDB-lite"/>
    </source>
</evidence>
<dbReference type="NCBIfam" id="NF004314">
    <property type="entry name" value="PRK05710.1-3"/>
    <property type="match status" value="1"/>
</dbReference>
<feature type="binding site" evidence="7">
    <location>
        <position position="252"/>
    </location>
    <ligand>
        <name>ATP</name>
        <dbReference type="ChEBI" id="CHEBI:30616"/>
    </ligand>
</feature>
<dbReference type="EMBL" id="JAAXOS010000013">
    <property type="protein sequence ID" value="NKY29585.1"/>
    <property type="molecule type" value="Genomic_DNA"/>
</dbReference>
<feature type="binding site" evidence="7">
    <location>
        <position position="193"/>
    </location>
    <ligand>
        <name>L-glutamate</name>
        <dbReference type="ChEBI" id="CHEBI:29985"/>
    </ligand>
</feature>
<dbReference type="GO" id="GO:0006400">
    <property type="term" value="P:tRNA modification"/>
    <property type="evidence" value="ECO:0007669"/>
    <property type="project" value="InterPro"/>
</dbReference>
<dbReference type="SUPFAM" id="SSF52374">
    <property type="entry name" value="Nucleotidylyl transferase"/>
    <property type="match status" value="1"/>
</dbReference>
<keyword evidence="12" id="KW-1185">Reference proteome</keyword>
<feature type="binding site" evidence="7">
    <location>
        <position position="136"/>
    </location>
    <ligand>
        <name>Zn(2+)</name>
        <dbReference type="ChEBI" id="CHEBI:29105"/>
    </ligand>
</feature>
<keyword evidence="2 7" id="KW-0479">Metal-binding</keyword>
<dbReference type="PRINTS" id="PR00987">
    <property type="entry name" value="TRNASYNTHGLU"/>
</dbReference>
<dbReference type="AlphaFoldDB" id="A0A7X6L8H2"/>
<dbReference type="NCBIfam" id="TIGR03838">
    <property type="entry name" value="queuosine_YadB"/>
    <property type="match status" value="1"/>
</dbReference>
<dbReference type="GO" id="GO:0005524">
    <property type="term" value="F:ATP binding"/>
    <property type="evidence" value="ECO:0007669"/>
    <property type="project" value="UniProtKB-KW"/>
</dbReference>
<evidence type="ECO:0000256" key="3">
    <source>
        <dbReference type="ARBA" id="ARBA00022741"/>
    </source>
</evidence>
<dbReference type="InterPro" id="IPR001412">
    <property type="entry name" value="aa-tRNA-synth_I_CS"/>
</dbReference>
<comment type="similarity">
    <text evidence="7">Belongs to the class-I aminoacyl-tRNA synthetase family. GluQ subfamily.</text>
</comment>
<dbReference type="InterPro" id="IPR022380">
    <property type="entry name" value="Glu-Q_tRNA(Asp)_Synthase"/>
</dbReference>
<feature type="binding site" evidence="7">
    <location>
        <position position="57"/>
    </location>
    <ligand>
        <name>L-glutamate</name>
        <dbReference type="ChEBI" id="CHEBI:29985"/>
    </ligand>
</feature>
<evidence type="ECO:0000256" key="2">
    <source>
        <dbReference type="ARBA" id="ARBA00022723"/>
    </source>
</evidence>
<protein>
    <recommendedName>
        <fullName evidence="7">Glutamyl-Q tRNA(Asp) synthetase</fullName>
        <shortName evidence="7">Glu-Q-RSs</shortName>
        <ecNumber evidence="7">6.1.1.-</ecNumber>
    </recommendedName>
</protein>
<proteinExistence type="inferred from homology"/>
<keyword evidence="3 7" id="KW-0547">Nucleotide-binding</keyword>
<feature type="binding site" evidence="7">
    <location>
        <position position="111"/>
    </location>
    <ligand>
        <name>Zn(2+)</name>
        <dbReference type="ChEBI" id="CHEBI:29105"/>
    </ligand>
</feature>
<accession>A0A7X6L8H2</accession>
<sequence>MADVRTTSSTDGPVAEPGAGRYAPSPSGDLHLGNLRTALLAWAFARSTGRRFLLRIDDLDRVRPGAEQRQLDDLTAIGVDWDGPVVRQSERLPWYEAAIERLAAAGLTYECFCTRREIQKAATAPHGPMGAYPGTCRTLSDSERARLRTEGRPAALRLRATVTEFEVRDELHGRYRGPVDDVVLRRGDGVPAYNLAVVVDDAAQGVDQVVRGDDLLPSTPRQAYLATLLGLPVPSYAHVPLVLNTQGRRLAKRDGAVTLRERLALGNTPEEVVSALAASLGSTATSSSELLACFDTRRLPREPWILDVHGLLRSSPCP</sequence>
<dbReference type="GO" id="GO:0005829">
    <property type="term" value="C:cytosol"/>
    <property type="evidence" value="ECO:0007669"/>
    <property type="project" value="TreeGrafter"/>
</dbReference>
<comment type="function">
    <text evidence="7">Catalyzes the tRNA-independent activation of glutamate in presence of ATP and the subsequent transfer of glutamate onto a tRNA(Asp). Glutamate is transferred on the 2-amino-5-(4,5-dihydroxy-2-cyclopenten-1-yl) moiety of the queuosine in the wobble position of the QUC anticodon.</text>
</comment>
<dbReference type="EC" id="6.1.1.-" evidence="7"/>
<dbReference type="HAMAP" id="MF_01428">
    <property type="entry name" value="Glu_Q_tRNA_synth"/>
    <property type="match status" value="1"/>
</dbReference>
<reference evidence="11 12" key="1">
    <citation type="submission" date="2020-04" db="EMBL/GenBank/DDBJ databases">
        <title>MicrobeNet Type strains.</title>
        <authorList>
            <person name="Nicholson A.C."/>
        </authorList>
    </citation>
    <scope>NUCLEOTIDE SEQUENCE [LARGE SCALE GENOMIC DNA]</scope>
    <source>
        <strain evidence="11 12">DSM 44956</strain>
    </source>
</reference>
<dbReference type="PROSITE" id="PS00178">
    <property type="entry name" value="AA_TRNA_LIGASE_I"/>
    <property type="match status" value="1"/>
</dbReference>
<feature type="binding site" evidence="7">
    <location>
        <position position="113"/>
    </location>
    <ligand>
        <name>Zn(2+)</name>
        <dbReference type="ChEBI" id="CHEBI:29105"/>
    </ligand>
</feature>
<evidence type="ECO:0000256" key="6">
    <source>
        <dbReference type="ARBA" id="ARBA00023146"/>
    </source>
</evidence>
<feature type="short sequence motif" description="'KMSKS' region" evidence="7">
    <location>
        <begin position="249"/>
        <end position="253"/>
    </location>
</feature>
<dbReference type="InterPro" id="IPR000924">
    <property type="entry name" value="Glu/Gln-tRNA-synth"/>
</dbReference>
<dbReference type="InterPro" id="IPR020058">
    <property type="entry name" value="Glu/Gln-tRNA-synth_Ib_cat-dom"/>
</dbReference>
<evidence type="ECO:0000256" key="1">
    <source>
        <dbReference type="ARBA" id="ARBA00022598"/>
    </source>
</evidence>
<evidence type="ECO:0000256" key="8">
    <source>
        <dbReference type="RuleBase" id="RU363037"/>
    </source>
</evidence>
<dbReference type="PANTHER" id="PTHR43311:SF1">
    <property type="entry name" value="GLUTAMYL-Q TRNA(ASP) SYNTHETASE"/>
    <property type="match status" value="1"/>
</dbReference>
<dbReference type="Proteomes" id="UP000540698">
    <property type="component" value="Unassembled WGS sequence"/>
</dbReference>
<dbReference type="PANTHER" id="PTHR43311">
    <property type="entry name" value="GLUTAMATE--TRNA LIGASE"/>
    <property type="match status" value="1"/>
</dbReference>
<feature type="short sequence motif" description="'HIGH' region" evidence="7">
    <location>
        <begin position="24"/>
        <end position="34"/>
    </location>
</feature>
<keyword evidence="4 7" id="KW-0862">Zinc</keyword>
<dbReference type="Pfam" id="PF00749">
    <property type="entry name" value="tRNA-synt_1c"/>
    <property type="match status" value="1"/>
</dbReference>
<keyword evidence="6 7" id="KW-0030">Aminoacyl-tRNA synthetase</keyword>
<name>A0A7X6L8H2_9NOCA</name>
<evidence type="ECO:0000259" key="10">
    <source>
        <dbReference type="Pfam" id="PF00749"/>
    </source>
</evidence>
<keyword evidence="1 7" id="KW-0436">Ligase</keyword>
<keyword evidence="8" id="KW-0648">Protein biosynthesis</keyword>
<feature type="binding site" evidence="7">
    <location>
        <position position="211"/>
    </location>
    <ligand>
        <name>L-glutamate</name>
        <dbReference type="ChEBI" id="CHEBI:29985"/>
    </ligand>
</feature>
<evidence type="ECO:0000313" key="12">
    <source>
        <dbReference type="Proteomes" id="UP000540698"/>
    </source>
</evidence>
<evidence type="ECO:0000256" key="7">
    <source>
        <dbReference type="HAMAP-Rule" id="MF_01428"/>
    </source>
</evidence>
<dbReference type="InterPro" id="IPR014729">
    <property type="entry name" value="Rossmann-like_a/b/a_fold"/>
</dbReference>
<evidence type="ECO:0000256" key="4">
    <source>
        <dbReference type="ARBA" id="ARBA00022833"/>
    </source>
</evidence>
<dbReference type="GO" id="GO:0008270">
    <property type="term" value="F:zinc ion binding"/>
    <property type="evidence" value="ECO:0007669"/>
    <property type="project" value="UniProtKB-UniRule"/>
</dbReference>
<comment type="caution">
    <text evidence="11">The sequence shown here is derived from an EMBL/GenBank/DDBJ whole genome shotgun (WGS) entry which is preliminary data.</text>
</comment>
<dbReference type="GO" id="GO:0004818">
    <property type="term" value="F:glutamate-tRNA ligase activity"/>
    <property type="evidence" value="ECO:0007669"/>
    <property type="project" value="TreeGrafter"/>
</dbReference>
<gene>
    <name evidence="7" type="primary">gluQ</name>
    <name evidence="11" type="ORF">HGB38_25720</name>
</gene>
<dbReference type="GO" id="GO:0006424">
    <property type="term" value="P:glutamyl-tRNA aminoacylation"/>
    <property type="evidence" value="ECO:0007669"/>
    <property type="project" value="InterPro"/>
</dbReference>
<dbReference type="NCBIfam" id="NF004315">
    <property type="entry name" value="PRK05710.1-4"/>
    <property type="match status" value="1"/>
</dbReference>
<feature type="region of interest" description="Disordered" evidence="9">
    <location>
        <begin position="1"/>
        <end position="25"/>
    </location>
</feature>
<comment type="cofactor">
    <cofactor evidence="7">
        <name>Zn(2+)</name>
        <dbReference type="ChEBI" id="CHEBI:29105"/>
    </cofactor>
    <text evidence="7">Binds 1 zinc ion per subunit.</text>
</comment>
<dbReference type="Gene3D" id="3.40.50.620">
    <property type="entry name" value="HUPs"/>
    <property type="match status" value="1"/>
</dbReference>